<accession>A0AAN9FGV5</accession>
<dbReference type="EMBL" id="JAYWIO010000003">
    <property type="protein sequence ID" value="KAK7275434.1"/>
    <property type="molecule type" value="Genomic_DNA"/>
</dbReference>
<keyword evidence="4" id="KW-1185">Reference proteome</keyword>
<dbReference type="Pfam" id="PF00076">
    <property type="entry name" value="RRM_1"/>
    <property type="match status" value="1"/>
</dbReference>
<feature type="region of interest" description="Disordered" evidence="1">
    <location>
        <begin position="301"/>
        <end position="323"/>
    </location>
</feature>
<dbReference type="InterPro" id="IPR035979">
    <property type="entry name" value="RBD_domain_sf"/>
</dbReference>
<gene>
    <name evidence="3" type="ORF">RIF29_16551</name>
</gene>
<dbReference type="PANTHER" id="PTHR34427">
    <property type="entry name" value="DUF4283 DOMAIN PROTEIN"/>
    <property type="match status" value="1"/>
</dbReference>
<dbReference type="GO" id="GO:0003723">
    <property type="term" value="F:RNA binding"/>
    <property type="evidence" value="ECO:0007669"/>
    <property type="project" value="InterPro"/>
</dbReference>
<evidence type="ECO:0000313" key="4">
    <source>
        <dbReference type="Proteomes" id="UP001372338"/>
    </source>
</evidence>
<name>A0AAN9FGV5_CROPI</name>
<evidence type="ECO:0000313" key="3">
    <source>
        <dbReference type="EMBL" id="KAK7275434.1"/>
    </source>
</evidence>
<dbReference type="SUPFAM" id="SSF54928">
    <property type="entry name" value="RNA-binding domain, RBD"/>
    <property type="match status" value="1"/>
</dbReference>
<feature type="region of interest" description="Disordered" evidence="1">
    <location>
        <begin position="437"/>
        <end position="462"/>
    </location>
</feature>
<sequence length="616" mass="69334">MKAYDRCLTTLASVWSRTSSSTDSDGLLEDEDDDDWGTKELWKTFQRWGRVVDVFIPLKRNKIGDKFAFIRYQHVRDTKDLEKQLDKMIIGSKKALRQNTNPQRPARGGEDRGKEEDPDWKGMTVRIEEKEWGWLKGAHVGKLRELEMVEGIHDAMQEEGITTIKTLHMGGDLMLLMPLEGEEIMEILKDTEEFFSNWFVYIKPWEENDIAGYHITWLNCGGIPLQAWNESFFKVLTSKFGSFIKTDNETRDRSKIDIARIQIKTLAQGYINTVMRIMINEDSLKNCYKDIEDDFSIEWVPDSLEDQGSPNGVGRGQEEEDEQTERILQLINAVNHGGESFHIENINKCGEVCSFNCSKENNEPPKLATEPNSNGKVVLNYGSGCENGNRKSGPNIETEGVLGAGKFGPDYVLGGYGDVCKGGPSFGIGGIEKDRFLSEGGEPVNENQSPILPLDSNMNGTADLEAAGDERTSNHQPSQQMVHFEKELVDREEGDEGKEFWIDLGGEGEGQSFHEARAKSIDRNAQRSEALQDVPDMSNSQITPAATVVSSSSNTGSISLISHDERRAEAEDLWKIGNLGVSGKGNDDEIIERMIDIEVRDTTDKRRRRWDTNDDK</sequence>
<protein>
    <recommendedName>
        <fullName evidence="2">RRM domain-containing protein</fullName>
    </recommendedName>
</protein>
<dbReference type="PANTHER" id="PTHR34427:SF5">
    <property type="entry name" value="DUF4283 DOMAIN-CONTAINING PROTEIN"/>
    <property type="match status" value="1"/>
</dbReference>
<reference evidence="3 4" key="1">
    <citation type="submission" date="2024-01" db="EMBL/GenBank/DDBJ databases">
        <title>The genomes of 5 underutilized Papilionoideae crops provide insights into root nodulation and disease resistanc.</title>
        <authorList>
            <person name="Yuan L."/>
        </authorList>
    </citation>
    <scope>NUCLEOTIDE SEQUENCE [LARGE SCALE GENOMIC DNA]</scope>
    <source>
        <strain evidence="3">ZHUSHIDOU_FW_LH</strain>
        <tissue evidence="3">Leaf</tissue>
    </source>
</reference>
<dbReference type="InterPro" id="IPR000504">
    <property type="entry name" value="RRM_dom"/>
</dbReference>
<dbReference type="InterPro" id="IPR012677">
    <property type="entry name" value="Nucleotide-bd_a/b_plait_sf"/>
</dbReference>
<feature type="compositionally biased region" description="Polar residues" evidence="1">
    <location>
        <begin position="445"/>
        <end position="460"/>
    </location>
</feature>
<organism evidence="3 4">
    <name type="scientific">Crotalaria pallida</name>
    <name type="common">Smooth rattlebox</name>
    <name type="synonym">Crotalaria striata</name>
    <dbReference type="NCBI Taxonomy" id="3830"/>
    <lineage>
        <taxon>Eukaryota</taxon>
        <taxon>Viridiplantae</taxon>
        <taxon>Streptophyta</taxon>
        <taxon>Embryophyta</taxon>
        <taxon>Tracheophyta</taxon>
        <taxon>Spermatophyta</taxon>
        <taxon>Magnoliopsida</taxon>
        <taxon>eudicotyledons</taxon>
        <taxon>Gunneridae</taxon>
        <taxon>Pentapetalae</taxon>
        <taxon>rosids</taxon>
        <taxon>fabids</taxon>
        <taxon>Fabales</taxon>
        <taxon>Fabaceae</taxon>
        <taxon>Papilionoideae</taxon>
        <taxon>50 kb inversion clade</taxon>
        <taxon>genistoids sensu lato</taxon>
        <taxon>core genistoids</taxon>
        <taxon>Crotalarieae</taxon>
        <taxon>Crotalaria</taxon>
    </lineage>
</organism>
<feature type="domain" description="RRM" evidence="2">
    <location>
        <begin position="39"/>
        <end position="94"/>
    </location>
</feature>
<feature type="region of interest" description="Disordered" evidence="1">
    <location>
        <begin position="92"/>
        <end position="119"/>
    </location>
</feature>
<proteinExistence type="predicted"/>
<dbReference type="AlphaFoldDB" id="A0AAN9FGV5"/>
<dbReference type="Gene3D" id="3.30.70.330">
    <property type="match status" value="1"/>
</dbReference>
<evidence type="ECO:0000256" key="1">
    <source>
        <dbReference type="SAM" id="MobiDB-lite"/>
    </source>
</evidence>
<evidence type="ECO:0000259" key="2">
    <source>
        <dbReference type="Pfam" id="PF00076"/>
    </source>
</evidence>
<dbReference type="Proteomes" id="UP001372338">
    <property type="component" value="Unassembled WGS sequence"/>
</dbReference>
<comment type="caution">
    <text evidence="3">The sequence shown here is derived from an EMBL/GenBank/DDBJ whole genome shotgun (WGS) entry which is preliminary data.</text>
</comment>